<dbReference type="EMBL" id="QGKV02000299">
    <property type="protein sequence ID" value="KAF3594255.1"/>
    <property type="molecule type" value="Genomic_DNA"/>
</dbReference>
<name>A0ABQ7ECG6_BRACR</name>
<organism evidence="1 2">
    <name type="scientific">Brassica cretica</name>
    <name type="common">Mustard</name>
    <dbReference type="NCBI Taxonomy" id="69181"/>
    <lineage>
        <taxon>Eukaryota</taxon>
        <taxon>Viridiplantae</taxon>
        <taxon>Streptophyta</taxon>
        <taxon>Embryophyta</taxon>
        <taxon>Tracheophyta</taxon>
        <taxon>Spermatophyta</taxon>
        <taxon>Magnoliopsida</taxon>
        <taxon>eudicotyledons</taxon>
        <taxon>Gunneridae</taxon>
        <taxon>Pentapetalae</taxon>
        <taxon>rosids</taxon>
        <taxon>malvids</taxon>
        <taxon>Brassicales</taxon>
        <taxon>Brassicaceae</taxon>
        <taxon>Brassiceae</taxon>
        <taxon>Brassica</taxon>
    </lineage>
</organism>
<sequence>MKSSPSIDIPWTIPYGLSGSRSSQLLSCFITLLSSPIGSFGSQFPSSSSSMSSSSWFSPSLTGMIWNKAGLHTCPGMFDQVIQRSNTRATQEICSPGVRWSTHQRGNQNPSTEIHYQPRLIIQDHNNGGSMESTRD</sequence>
<accession>A0ABQ7ECG6</accession>
<gene>
    <name evidence="1" type="ORF">DY000_02021272</name>
</gene>
<proteinExistence type="predicted"/>
<dbReference type="Proteomes" id="UP000266723">
    <property type="component" value="Unassembled WGS sequence"/>
</dbReference>
<protein>
    <submittedName>
        <fullName evidence="1">Uncharacterized protein</fullName>
    </submittedName>
</protein>
<evidence type="ECO:0000313" key="2">
    <source>
        <dbReference type="Proteomes" id="UP000266723"/>
    </source>
</evidence>
<comment type="caution">
    <text evidence="1">The sequence shown here is derived from an EMBL/GenBank/DDBJ whole genome shotgun (WGS) entry which is preliminary data.</text>
</comment>
<evidence type="ECO:0000313" key="1">
    <source>
        <dbReference type="EMBL" id="KAF3594255.1"/>
    </source>
</evidence>
<reference evidence="1 2" key="1">
    <citation type="journal article" date="2020" name="BMC Genomics">
        <title>Intraspecific diversification of the crop wild relative Brassica cretica Lam. using demographic model selection.</title>
        <authorList>
            <person name="Kioukis A."/>
            <person name="Michalopoulou V.A."/>
            <person name="Briers L."/>
            <person name="Pirintsos S."/>
            <person name="Studholme D.J."/>
            <person name="Pavlidis P."/>
            <person name="Sarris P.F."/>
        </authorList>
    </citation>
    <scope>NUCLEOTIDE SEQUENCE [LARGE SCALE GENOMIC DNA]</scope>
    <source>
        <strain evidence="2">cv. PFS-1207/04</strain>
    </source>
</reference>
<keyword evidence="2" id="KW-1185">Reference proteome</keyword>